<dbReference type="AlphaFoldDB" id="A0A1Z5R9Z6"/>
<reference evidence="1 2" key="1">
    <citation type="journal article" date="2009" name="Nature">
        <title>The Sorghum bicolor genome and the diversification of grasses.</title>
        <authorList>
            <person name="Paterson A.H."/>
            <person name="Bowers J.E."/>
            <person name="Bruggmann R."/>
            <person name="Dubchak I."/>
            <person name="Grimwood J."/>
            <person name="Gundlach H."/>
            <person name="Haberer G."/>
            <person name="Hellsten U."/>
            <person name="Mitros T."/>
            <person name="Poliakov A."/>
            <person name="Schmutz J."/>
            <person name="Spannagl M."/>
            <person name="Tang H."/>
            <person name="Wang X."/>
            <person name="Wicker T."/>
            <person name="Bharti A.K."/>
            <person name="Chapman J."/>
            <person name="Feltus F.A."/>
            <person name="Gowik U."/>
            <person name="Grigoriev I.V."/>
            <person name="Lyons E."/>
            <person name="Maher C.A."/>
            <person name="Martis M."/>
            <person name="Narechania A."/>
            <person name="Otillar R.P."/>
            <person name="Penning B.W."/>
            <person name="Salamov A.A."/>
            <person name="Wang Y."/>
            <person name="Zhang L."/>
            <person name="Carpita N.C."/>
            <person name="Freeling M."/>
            <person name="Gingle A.R."/>
            <person name="Hash C.T."/>
            <person name="Keller B."/>
            <person name="Klein P."/>
            <person name="Kresovich S."/>
            <person name="McCann M.C."/>
            <person name="Ming R."/>
            <person name="Peterson D.G."/>
            <person name="Mehboob-ur-Rahman"/>
            <person name="Ware D."/>
            <person name="Westhoff P."/>
            <person name="Mayer K.F."/>
            <person name="Messing J."/>
            <person name="Rokhsar D.S."/>
        </authorList>
    </citation>
    <scope>NUCLEOTIDE SEQUENCE [LARGE SCALE GENOMIC DNA]</scope>
    <source>
        <strain evidence="2">cv. BTx623</strain>
    </source>
</reference>
<dbReference type="Gramene" id="OQU80590">
    <property type="protein sequence ID" value="OQU80590"/>
    <property type="gene ID" value="SORBI_3007G148233"/>
</dbReference>
<dbReference type="EMBL" id="CM000766">
    <property type="protein sequence ID" value="OQU80590.1"/>
    <property type="molecule type" value="Genomic_DNA"/>
</dbReference>
<gene>
    <name evidence="1" type="ORF">SORBI_3007G148233</name>
</gene>
<organism evidence="1 2">
    <name type="scientific">Sorghum bicolor</name>
    <name type="common">Sorghum</name>
    <name type="synonym">Sorghum vulgare</name>
    <dbReference type="NCBI Taxonomy" id="4558"/>
    <lineage>
        <taxon>Eukaryota</taxon>
        <taxon>Viridiplantae</taxon>
        <taxon>Streptophyta</taxon>
        <taxon>Embryophyta</taxon>
        <taxon>Tracheophyta</taxon>
        <taxon>Spermatophyta</taxon>
        <taxon>Magnoliopsida</taxon>
        <taxon>Liliopsida</taxon>
        <taxon>Poales</taxon>
        <taxon>Poaceae</taxon>
        <taxon>PACMAD clade</taxon>
        <taxon>Panicoideae</taxon>
        <taxon>Andropogonodae</taxon>
        <taxon>Andropogoneae</taxon>
        <taxon>Sorghinae</taxon>
        <taxon>Sorghum</taxon>
    </lineage>
</organism>
<dbReference type="InParanoid" id="A0A1Z5R9Z6"/>
<name>A0A1Z5R9Z6_SORBI</name>
<dbReference type="Proteomes" id="UP000000768">
    <property type="component" value="Chromosome 7"/>
</dbReference>
<evidence type="ECO:0000313" key="1">
    <source>
        <dbReference type="EMBL" id="OQU80590.1"/>
    </source>
</evidence>
<protein>
    <submittedName>
        <fullName evidence="1">Uncharacterized protein</fullName>
    </submittedName>
</protein>
<reference evidence="2" key="2">
    <citation type="journal article" date="2018" name="Plant J.">
        <title>The Sorghum bicolor reference genome: improved assembly, gene annotations, a transcriptome atlas, and signatures of genome organization.</title>
        <authorList>
            <person name="McCormick R.F."/>
            <person name="Truong S.K."/>
            <person name="Sreedasyam A."/>
            <person name="Jenkins J."/>
            <person name="Shu S."/>
            <person name="Sims D."/>
            <person name="Kennedy M."/>
            <person name="Amirebrahimi M."/>
            <person name="Weers B.D."/>
            <person name="McKinley B."/>
            <person name="Mattison A."/>
            <person name="Morishige D.T."/>
            <person name="Grimwood J."/>
            <person name="Schmutz J."/>
            <person name="Mullet J.E."/>
        </authorList>
    </citation>
    <scope>NUCLEOTIDE SEQUENCE [LARGE SCALE GENOMIC DNA]</scope>
    <source>
        <strain evidence="2">cv. BTx623</strain>
    </source>
</reference>
<sequence>MRGVVLCFSSLPAAGAGGDDSDGDQPRARAIARAGRPGQATMIWRLARSRVSRSSPATPSAARAMEMRGSFEWRPGEWNVHVAVVNADAIFGSTTANQRDCPFPAAGSRGGGEKGARVSWCQRKFGPDDISGLCLDLKDFGF</sequence>
<proteinExistence type="predicted"/>
<keyword evidence="2" id="KW-1185">Reference proteome</keyword>
<accession>A0A1Z5R9Z6</accession>
<evidence type="ECO:0000313" key="2">
    <source>
        <dbReference type="Proteomes" id="UP000000768"/>
    </source>
</evidence>